<accession>A0AAD0RU30</accession>
<organism evidence="4 5">
    <name type="scientific">Chromobacterium rhizoryzae</name>
    <dbReference type="NCBI Taxonomy" id="1778675"/>
    <lineage>
        <taxon>Bacteria</taxon>
        <taxon>Pseudomonadati</taxon>
        <taxon>Pseudomonadota</taxon>
        <taxon>Betaproteobacteria</taxon>
        <taxon>Neisseriales</taxon>
        <taxon>Chromobacteriaceae</taxon>
        <taxon>Chromobacterium</taxon>
    </lineage>
</organism>
<dbReference type="GO" id="GO:0004371">
    <property type="term" value="F:glycerone kinase activity"/>
    <property type="evidence" value="ECO:0007669"/>
    <property type="project" value="InterPro"/>
</dbReference>
<evidence type="ECO:0000256" key="1">
    <source>
        <dbReference type="ARBA" id="ARBA00022679"/>
    </source>
</evidence>
<evidence type="ECO:0000259" key="3">
    <source>
        <dbReference type="PROSITE" id="PS51480"/>
    </source>
</evidence>
<evidence type="ECO:0000313" key="5">
    <source>
        <dbReference type="Proteomes" id="UP000259465"/>
    </source>
</evidence>
<evidence type="ECO:0000313" key="4">
    <source>
        <dbReference type="EMBL" id="AXT47415.1"/>
    </source>
</evidence>
<keyword evidence="5" id="KW-1185">Reference proteome</keyword>
<dbReference type="PROSITE" id="PS51480">
    <property type="entry name" value="DHAL"/>
    <property type="match status" value="1"/>
</dbReference>
<dbReference type="PANTHER" id="PTHR28629">
    <property type="entry name" value="TRIOKINASE/FMN CYCLASE"/>
    <property type="match status" value="1"/>
</dbReference>
<dbReference type="NCBIfam" id="TIGR02365">
    <property type="entry name" value="dha_L_ycgS"/>
    <property type="match status" value="1"/>
</dbReference>
<dbReference type="Gene3D" id="1.25.40.340">
    <property type="match status" value="1"/>
</dbReference>
<dbReference type="KEGG" id="crz:D1345_15010"/>
<dbReference type="Proteomes" id="UP000259465">
    <property type="component" value="Chromosome"/>
</dbReference>
<dbReference type="InterPro" id="IPR050861">
    <property type="entry name" value="Dihydroxyacetone_Kinase"/>
</dbReference>
<keyword evidence="1" id="KW-0808">Transferase</keyword>
<dbReference type="PANTHER" id="PTHR28629:SF4">
    <property type="entry name" value="TRIOKINASE_FMN CYCLASE"/>
    <property type="match status" value="1"/>
</dbReference>
<reference evidence="4 5" key="1">
    <citation type="submission" date="2018-08" db="EMBL/GenBank/DDBJ databases">
        <title>Complete genome sequence of JP2-74.</title>
        <authorList>
            <person name="Wu L."/>
        </authorList>
    </citation>
    <scope>NUCLEOTIDE SEQUENCE [LARGE SCALE GENOMIC DNA]</scope>
    <source>
        <strain evidence="4 5">JP2-74</strain>
    </source>
</reference>
<dbReference type="EMBL" id="CP031968">
    <property type="protein sequence ID" value="AXT47415.1"/>
    <property type="molecule type" value="Genomic_DNA"/>
</dbReference>
<dbReference type="AlphaFoldDB" id="A0AAD0RU30"/>
<evidence type="ECO:0000256" key="2">
    <source>
        <dbReference type="ARBA" id="ARBA00022777"/>
    </source>
</evidence>
<name>A0AAD0RU30_9NEIS</name>
<dbReference type="InterPro" id="IPR036117">
    <property type="entry name" value="DhaL_dom_sf"/>
</dbReference>
<feature type="domain" description="DhaL" evidence="3">
    <location>
        <begin position="11"/>
        <end position="212"/>
    </location>
</feature>
<sequence>MLSPDASLPWAATVQAVPAMIEAIRSQRDRLSEIDGAIGDGDHGVNMSKGFGLCRQSLDALPALPPLPQALQLLARSLMDDIGGSMGPLYGSLFLAMADTLDSRPRLDAAGFGAALAAGTEAVLDMGGARAGDKTLVDVLLPARDAYQQALASGEGWPQCLRAMQAAAAQGLESTRMMQARLGRAARLGPRSIGVLDAGAASCELLLRTLAEAVLRAVKPSAG</sequence>
<dbReference type="RefSeq" id="WP_118268094.1">
    <property type="nucleotide sequence ID" value="NZ_CP031968.1"/>
</dbReference>
<dbReference type="InterPro" id="IPR012737">
    <property type="entry name" value="DhaK_L_YcgS"/>
</dbReference>
<dbReference type="GO" id="GO:0005829">
    <property type="term" value="C:cytosol"/>
    <property type="evidence" value="ECO:0007669"/>
    <property type="project" value="TreeGrafter"/>
</dbReference>
<dbReference type="SUPFAM" id="SSF101473">
    <property type="entry name" value="DhaL-like"/>
    <property type="match status" value="1"/>
</dbReference>
<dbReference type="InterPro" id="IPR004007">
    <property type="entry name" value="DhaL_dom"/>
</dbReference>
<protein>
    <submittedName>
        <fullName evidence="4">Dihydroxyacetone kinase subunit L</fullName>
    </submittedName>
</protein>
<keyword evidence="2 4" id="KW-0418">Kinase</keyword>
<gene>
    <name evidence="4" type="primary">dhaL</name>
    <name evidence="4" type="ORF">D1345_15010</name>
</gene>
<dbReference type="GO" id="GO:0019563">
    <property type="term" value="P:glycerol catabolic process"/>
    <property type="evidence" value="ECO:0007669"/>
    <property type="project" value="TreeGrafter"/>
</dbReference>
<dbReference type="SMART" id="SM01120">
    <property type="entry name" value="Dak2"/>
    <property type="match status" value="1"/>
</dbReference>
<dbReference type="Pfam" id="PF02734">
    <property type="entry name" value="Dak2"/>
    <property type="match status" value="1"/>
</dbReference>
<dbReference type="FunFam" id="1.25.40.340:FF:000002">
    <property type="entry name" value="Dihydroxyacetone kinase, L subunit"/>
    <property type="match status" value="1"/>
</dbReference>
<proteinExistence type="predicted"/>